<protein>
    <submittedName>
        <fullName evidence="1">Uncharacterized protein</fullName>
    </submittedName>
</protein>
<reference evidence="1 2" key="1">
    <citation type="journal article" date="2021" name="Commun. Biol.">
        <title>The genome of Shorea leprosula (Dipterocarpaceae) highlights the ecological relevance of drought in aseasonal tropical rainforests.</title>
        <authorList>
            <person name="Ng K.K.S."/>
            <person name="Kobayashi M.J."/>
            <person name="Fawcett J.A."/>
            <person name="Hatakeyama M."/>
            <person name="Paape T."/>
            <person name="Ng C.H."/>
            <person name="Ang C.C."/>
            <person name="Tnah L.H."/>
            <person name="Lee C.T."/>
            <person name="Nishiyama T."/>
            <person name="Sese J."/>
            <person name="O'Brien M.J."/>
            <person name="Copetti D."/>
            <person name="Mohd Noor M.I."/>
            <person name="Ong R.C."/>
            <person name="Putra M."/>
            <person name="Sireger I.Z."/>
            <person name="Indrioko S."/>
            <person name="Kosugi Y."/>
            <person name="Izuno A."/>
            <person name="Isagi Y."/>
            <person name="Lee S.L."/>
            <person name="Shimizu K.K."/>
        </authorList>
    </citation>
    <scope>NUCLEOTIDE SEQUENCE [LARGE SCALE GENOMIC DNA]</scope>
    <source>
        <strain evidence="1">214</strain>
    </source>
</reference>
<evidence type="ECO:0000313" key="2">
    <source>
        <dbReference type="Proteomes" id="UP001054252"/>
    </source>
</evidence>
<dbReference type="Proteomes" id="UP001054252">
    <property type="component" value="Unassembled WGS sequence"/>
</dbReference>
<accession>A0AAV5L5P9</accession>
<dbReference type="AlphaFoldDB" id="A0AAV5L5P9"/>
<comment type="caution">
    <text evidence="1">The sequence shown here is derived from an EMBL/GenBank/DDBJ whole genome shotgun (WGS) entry which is preliminary data.</text>
</comment>
<proteinExistence type="predicted"/>
<organism evidence="1 2">
    <name type="scientific">Rubroshorea leprosula</name>
    <dbReference type="NCBI Taxonomy" id="152421"/>
    <lineage>
        <taxon>Eukaryota</taxon>
        <taxon>Viridiplantae</taxon>
        <taxon>Streptophyta</taxon>
        <taxon>Embryophyta</taxon>
        <taxon>Tracheophyta</taxon>
        <taxon>Spermatophyta</taxon>
        <taxon>Magnoliopsida</taxon>
        <taxon>eudicotyledons</taxon>
        <taxon>Gunneridae</taxon>
        <taxon>Pentapetalae</taxon>
        <taxon>rosids</taxon>
        <taxon>malvids</taxon>
        <taxon>Malvales</taxon>
        <taxon>Dipterocarpaceae</taxon>
        <taxon>Rubroshorea</taxon>
    </lineage>
</organism>
<keyword evidence="2" id="KW-1185">Reference proteome</keyword>
<dbReference type="EMBL" id="BPVZ01000096">
    <property type="protein sequence ID" value="GKV32558.1"/>
    <property type="molecule type" value="Genomic_DNA"/>
</dbReference>
<gene>
    <name evidence="1" type="ORF">SLEP1_g41154</name>
</gene>
<name>A0AAV5L5P9_9ROSI</name>
<evidence type="ECO:0000313" key="1">
    <source>
        <dbReference type="EMBL" id="GKV32558.1"/>
    </source>
</evidence>
<sequence length="66" mass="7589">MNCYLKSFVRISSYFSIRESPVERIQVFSYSSRGESRNNGGGRDEVEEEIICYHAAALHLNHNSFS</sequence>